<organism evidence="2 3">
    <name type="scientific">Ricinus communis</name>
    <name type="common">Castor bean</name>
    <dbReference type="NCBI Taxonomy" id="3988"/>
    <lineage>
        <taxon>Eukaryota</taxon>
        <taxon>Viridiplantae</taxon>
        <taxon>Streptophyta</taxon>
        <taxon>Embryophyta</taxon>
        <taxon>Tracheophyta</taxon>
        <taxon>Spermatophyta</taxon>
        <taxon>Magnoliopsida</taxon>
        <taxon>eudicotyledons</taxon>
        <taxon>Gunneridae</taxon>
        <taxon>Pentapetalae</taxon>
        <taxon>rosids</taxon>
        <taxon>fabids</taxon>
        <taxon>Malpighiales</taxon>
        <taxon>Euphorbiaceae</taxon>
        <taxon>Acalyphoideae</taxon>
        <taxon>Acalypheae</taxon>
        <taxon>Ricinus</taxon>
    </lineage>
</organism>
<evidence type="ECO:0000313" key="2">
    <source>
        <dbReference type="EMBL" id="EEF37475.1"/>
    </source>
</evidence>
<dbReference type="InParanoid" id="B9SFT2"/>
<evidence type="ECO:0000256" key="1">
    <source>
        <dbReference type="SAM" id="MobiDB-lite"/>
    </source>
</evidence>
<feature type="region of interest" description="Disordered" evidence="1">
    <location>
        <begin position="92"/>
        <end position="114"/>
    </location>
</feature>
<accession>B9SFT2</accession>
<protein>
    <submittedName>
        <fullName evidence="2">Uncharacterized protein</fullName>
    </submittedName>
</protein>
<dbReference type="Proteomes" id="UP000008311">
    <property type="component" value="Unassembled WGS sequence"/>
</dbReference>
<evidence type="ECO:0000313" key="3">
    <source>
        <dbReference type="Proteomes" id="UP000008311"/>
    </source>
</evidence>
<proteinExistence type="predicted"/>
<keyword evidence="3" id="KW-1185">Reference proteome</keyword>
<gene>
    <name evidence="2" type="ORF">RCOM_0722890</name>
</gene>
<dbReference type="EMBL" id="EQ973947">
    <property type="protein sequence ID" value="EEF37475.1"/>
    <property type="molecule type" value="Genomic_DNA"/>
</dbReference>
<feature type="compositionally biased region" description="Basic and acidic residues" evidence="1">
    <location>
        <begin position="92"/>
        <end position="104"/>
    </location>
</feature>
<sequence length="114" mass="13213">MIILAMTLVLPLEMDPIIFLRVRVLRSTGSSRTRHDEILEKIEKLQSIFVSKYQTLGKITDDILFLKQKGVDVDETSILKILTEQEVEVEAKEKKKKKKDDETSLSRLLQKIRS</sequence>
<reference evidence="3" key="1">
    <citation type="journal article" date="2010" name="Nat. Biotechnol.">
        <title>Draft genome sequence of the oilseed species Ricinus communis.</title>
        <authorList>
            <person name="Chan A.P."/>
            <person name="Crabtree J."/>
            <person name="Zhao Q."/>
            <person name="Lorenzi H."/>
            <person name="Orvis J."/>
            <person name="Puiu D."/>
            <person name="Melake-Berhan A."/>
            <person name="Jones K.M."/>
            <person name="Redman J."/>
            <person name="Chen G."/>
            <person name="Cahoon E.B."/>
            <person name="Gedil M."/>
            <person name="Stanke M."/>
            <person name="Haas B.J."/>
            <person name="Wortman J.R."/>
            <person name="Fraser-Liggett C.M."/>
            <person name="Ravel J."/>
            <person name="Rabinowicz P.D."/>
        </authorList>
    </citation>
    <scope>NUCLEOTIDE SEQUENCE [LARGE SCALE GENOMIC DNA]</scope>
    <source>
        <strain evidence="3">cv. Hale</strain>
    </source>
</reference>
<dbReference type="AlphaFoldDB" id="B9SFT2"/>
<name>B9SFT2_RICCO</name>